<protein>
    <submittedName>
        <fullName evidence="2">Type II toxin-antitoxin system RelE/ParE family toxin</fullName>
    </submittedName>
</protein>
<dbReference type="OrthoDB" id="276174at2"/>
<accession>A0A387G2L3</accession>
<sequence>MTSKIVIPRELARSDVEAAVDYLLLEAGGEVALGFVDALEETYDLIARYPKSGSLRYGYELGLPELRGISLKRYPYIVFCREQKDSVDVWRILHGKRDIPLSMQESENR</sequence>
<dbReference type="InterPro" id="IPR007712">
    <property type="entry name" value="RelE/ParE_toxin"/>
</dbReference>
<dbReference type="Pfam" id="PF05016">
    <property type="entry name" value="ParE_toxin"/>
    <property type="match status" value="1"/>
</dbReference>
<reference evidence="2 3" key="1">
    <citation type="submission" date="2018-10" db="EMBL/GenBank/DDBJ databases">
        <title>Rhizobium etli, R. leguminosarum and a new Rhizobium genospecies from Phaseolus dumosus.</title>
        <authorList>
            <person name="Ramirez-Puebla S.T."/>
            <person name="Rogel-Hernandez M.A."/>
            <person name="Guerrero G."/>
            <person name="Ormeno-Orrillo E."/>
            <person name="Martinez-Romero J.C."/>
            <person name="Negrete-Yankelevich S."/>
            <person name="Martinez-Romero E."/>
        </authorList>
    </citation>
    <scope>NUCLEOTIDE SEQUENCE [LARGE SCALE GENOMIC DNA]</scope>
    <source>
        <strain evidence="2 3">CCGE525</strain>
        <plasmid evidence="3">prccge525c</plasmid>
    </source>
</reference>
<evidence type="ECO:0000313" key="2">
    <source>
        <dbReference type="EMBL" id="AYG61816.1"/>
    </source>
</evidence>
<dbReference type="Proteomes" id="UP000282195">
    <property type="component" value="Plasmid pRCCGE525c"/>
</dbReference>
<dbReference type="Gene3D" id="3.30.2310.20">
    <property type="entry name" value="RelE-like"/>
    <property type="match status" value="1"/>
</dbReference>
<evidence type="ECO:0000256" key="1">
    <source>
        <dbReference type="ARBA" id="ARBA00022649"/>
    </source>
</evidence>
<dbReference type="KEGG" id="rjg:CCGE525_23370"/>
<proteinExistence type="predicted"/>
<dbReference type="EMBL" id="CP032695">
    <property type="protein sequence ID" value="AYG61816.1"/>
    <property type="molecule type" value="Genomic_DNA"/>
</dbReference>
<keyword evidence="3" id="KW-1185">Reference proteome</keyword>
<evidence type="ECO:0000313" key="3">
    <source>
        <dbReference type="Proteomes" id="UP000282195"/>
    </source>
</evidence>
<gene>
    <name evidence="2" type="ORF">CCGE525_23370</name>
</gene>
<dbReference type="AlphaFoldDB" id="A0A387G2L3"/>
<dbReference type="RefSeq" id="WP_120706751.1">
    <property type="nucleotide sequence ID" value="NZ_CP032695.1"/>
</dbReference>
<keyword evidence="2" id="KW-0614">Plasmid</keyword>
<organism evidence="2 3">
    <name type="scientific">Rhizobium jaguaris</name>
    <dbReference type="NCBI Taxonomy" id="1312183"/>
    <lineage>
        <taxon>Bacteria</taxon>
        <taxon>Pseudomonadati</taxon>
        <taxon>Pseudomonadota</taxon>
        <taxon>Alphaproteobacteria</taxon>
        <taxon>Hyphomicrobiales</taxon>
        <taxon>Rhizobiaceae</taxon>
        <taxon>Rhizobium/Agrobacterium group</taxon>
        <taxon>Rhizobium</taxon>
    </lineage>
</organism>
<geneLocation type="plasmid" evidence="3">
    <name>prccge525c</name>
</geneLocation>
<keyword evidence="1" id="KW-1277">Toxin-antitoxin system</keyword>
<dbReference type="InterPro" id="IPR035093">
    <property type="entry name" value="RelE/ParE_toxin_dom_sf"/>
</dbReference>
<name>A0A387G2L3_9HYPH</name>